<sequence>MLFSLVKIVLLLIFVTKTASTDLRQEQSISTQLVYYDCGSRIVYESLIQNMLLANGMYLDAIALPFKELLYDLHANYWKIKIPEILSKPKPIHKIQPASNFYLIIDNTIKIIDVVAEMKNGHYIKCKRVDNSIPEPPKTGQNDYGYECGHEIFSHKIVEMSADLSQSENSKNKQYLIPYRGPLYWPESNYFIYPLSREMNPQYAGK</sequence>
<dbReference type="EMBL" id="PEDP01003717">
    <property type="protein sequence ID" value="POS82192.1"/>
    <property type="molecule type" value="Genomic_DNA"/>
</dbReference>
<evidence type="ECO:0000313" key="3">
    <source>
        <dbReference type="Proteomes" id="UP000237438"/>
    </source>
</evidence>
<proteinExistence type="predicted"/>
<evidence type="ECO:0000313" key="2">
    <source>
        <dbReference type="EMBL" id="POS82192.1"/>
    </source>
</evidence>
<accession>A0A2S4PJG2</accession>
<reference evidence="2 3" key="1">
    <citation type="submission" date="2017-10" db="EMBL/GenBank/DDBJ databases">
        <title>Development of genomic resources for the powdery mildew, Erysiphe pulchra.</title>
        <authorList>
            <person name="Wadl P.A."/>
            <person name="Mack B.M."/>
            <person name="Moore G."/>
            <person name="Beltz S.B."/>
        </authorList>
    </citation>
    <scope>NUCLEOTIDE SEQUENCE [LARGE SCALE GENOMIC DNA]</scope>
    <source>
        <strain evidence="2">Cflorida</strain>
    </source>
</reference>
<organism evidence="2 3">
    <name type="scientific">Erysiphe pulchra</name>
    <dbReference type="NCBI Taxonomy" id="225359"/>
    <lineage>
        <taxon>Eukaryota</taxon>
        <taxon>Fungi</taxon>
        <taxon>Dikarya</taxon>
        <taxon>Ascomycota</taxon>
        <taxon>Pezizomycotina</taxon>
        <taxon>Leotiomycetes</taxon>
        <taxon>Erysiphales</taxon>
        <taxon>Erysiphaceae</taxon>
        <taxon>Erysiphe</taxon>
    </lineage>
</organism>
<comment type="caution">
    <text evidence="2">The sequence shown here is derived from an EMBL/GenBank/DDBJ whole genome shotgun (WGS) entry which is preliminary data.</text>
</comment>
<name>A0A2S4PJG2_9PEZI</name>
<feature type="signal peptide" evidence="1">
    <location>
        <begin position="1"/>
        <end position="20"/>
    </location>
</feature>
<dbReference type="AlphaFoldDB" id="A0A2S4PJG2"/>
<feature type="chain" id="PRO_5015615345" evidence="1">
    <location>
        <begin position="21"/>
        <end position="206"/>
    </location>
</feature>
<dbReference type="SMR" id="A0A2S4PJG2"/>
<evidence type="ECO:0000256" key="1">
    <source>
        <dbReference type="SAM" id="SignalP"/>
    </source>
</evidence>
<keyword evidence="1" id="KW-0732">Signal</keyword>
<protein>
    <submittedName>
        <fullName evidence="2">Uncharacterized protein</fullName>
    </submittedName>
</protein>
<feature type="non-terminal residue" evidence="2">
    <location>
        <position position="206"/>
    </location>
</feature>
<gene>
    <name evidence="2" type="ORF">EPUL_006108</name>
</gene>
<keyword evidence="3" id="KW-1185">Reference proteome</keyword>
<dbReference type="Proteomes" id="UP000237438">
    <property type="component" value="Unassembled WGS sequence"/>
</dbReference>